<comment type="pathway">
    <text evidence="1 9 11">Cofactor biosynthesis; thiamine diphosphate biosynthesis; thiamine phosphate from 4-amino-2-methyl-5-diphosphomethylpyrimidine and 4-methyl-5-(2-phosphoethyl)-thiazole: step 1/1.</text>
</comment>
<evidence type="ECO:0000256" key="3">
    <source>
        <dbReference type="ARBA" id="ARBA00022723"/>
    </source>
</evidence>
<dbReference type="PANTHER" id="PTHR20857">
    <property type="entry name" value="THIAMINE-PHOSPHATE PYROPHOSPHORYLASE"/>
    <property type="match status" value="1"/>
</dbReference>
<feature type="binding site" evidence="9">
    <location>
        <begin position="45"/>
        <end position="49"/>
    </location>
    <ligand>
        <name>4-amino-2-methyl-5-(diphosphooxymethyl)pyrimidine</name>
        <dbReference type="ChEBI" id="CHEBI:57841"/>
    </ligand>
</feature>
<evidence type="ECO:0000256" key="10">
    <source>
        <dbReference type="RuleBase" id="RU003826"/>
    </source>
</evidence>
<comment type="similarity">
    <text evidence="9 10">Belongs to the thiamine-phosphate synthase family.</text>
</comment>
<dbReference type="InterPro" id="IPR022998">
    <property type="entry name" value="ThiamineP_synth_TenI"/>
</dbReference>
<evidence type="ECO:0000256" key="5">
    <source>
        <dbReference type="ARBA" id="ARBA00022977"/>
    </source>
</evidence>
<evidence type="ECO:0000256" key="8">
    <source>
        <dbReference type="ARBA" id="ARBA00047883"/>
    </source>
</evidence>
<sequence length="222" mass="23290">MRNAEVRKALSLYFVMGTPNTATNGEQETLDILEAALRGGITCFQLREKGENALKGEALVGFAKKCQVLCRQFHIPFIINDDVDLALAINADGVHVGQDDEQAGIVRTRIGPSKWLGVSTHNAEEVQLAQAIGADYVGIGPIYPTATKLDASAVVGPALIKEIHTAFPDMPIVGIGGISLANFGPALHAGADGIAVISSIASAENPSAATQTFSESIRAIKN</sequence>
<accession>A0A1T4YVQ5</accession>
<dbReference type="SUPFAM" id="SSF51391">
    <property type="entry name" value="Thiamin phosphate synthase"/>
    <property type="match status" value="1"/>
</dbReference>
<evidence type="ECO:0000313" key="14">
    <source>
        <dbReference type="Proteomes" id="UP000190042"/>
    </source>
</evidence>
<evidence type="ECO:0000256" key="11">
    <source>
        <dbReference type="RuleBase" id="RU004253"/>
    </source>
</evidence>
<dbReference type="HAMAP" id="MF_00097">
    <property type="entry name" value="TMP_synthase"/>
    <property type="match status" value="1"/>
</dbReference>
<keyword evidence="14" id="KW-1185">Reference proteome</keyword>
<feature type="binding site" evidence="9">
    <location>
        <position position="148"/>
    </location>
    <ligand>
        <name>4-amino-2-methyl-5-(diphosphooxymethyl)pyrimidine</name>
        <dbReference type="ChEBI" id="CHEBI:57841"/>
    </ligand>
</feature>
<keyword evidence="4 9" id="KW-0460">Magnesium</keyword>
<protein>
    <recommendedName>
        <fullName evidence="9">Thiamine-phosphate synthase</fullName>
        <shortName evidence="9">TP synthase</shortName>
        <shortName evidence="9">TPS</shortName>
        <ecNumber evidence="9">2.5.1.3</ecNumber>
    </recommendedName>
    <alternativeName>
        <fullName evidence="9">Thiamine-phosphate pyrophosphorylase</fullName>
        <shortName evidence="9">TMP pyrophosphorylase</shortName>
        <shortName evidence="9">TMP-PPase</shortName>
    </alternativeName>
</protein>
<reference evidence="14" key="1">
    <citation type="submission" date="2017-02" db="EMBL/GenBank/DDBJ databases">
        <authorList>
            <person name="Varghese N."/>
            <person name="Submissions S."/>
        </authorList>
    </citation>
    <scope>NUCLEOTIDE SEQUENCE [LARGE SCALE GENOMIC DNA]</scope>
    <source>
        <strain evidence="14">DSM 23966</strain>
    </source>
</reference>
<dbReference type="GO" id="GO:0009229">
    <property type="term" value="P:thiamine diphosphate biosynthetic process"/>
    <property type="evidence" value="ECO:0007669"/>
    <property type="project" value="UniProtKB-UniRule"/>
</dbReference>
<evidence type="ECO:0000256" key="6">
    <source>
        <dbReference type="ARBA" id="ARBA00047334"/>
    </source>
</evidence>
<feature type="binding site" evidence="9">
    <location>
        <position position="177"/>
    </location>
    <ligand>
        <name>2-[(2R,5Z)-2-carboxy-4-methylthiazol-5(2H)-ylidene]ethyl phosphate</name>
        <dbReference type="ChEBI" id="CHEBI:62899"/>
    </ligand>
</feature>
<dbReference type="GO" id="GO:0005737">
    <property type="term" value="C:cytoplasm"/>
    <property type="evidence" value="ECO:0007669"/>
    <property type="project" value="TreeGrafter"/>
</dbReference>
<comment type="catalytic activity">
    <reaction evidence="6 9 10">
        <text>4-methyl-5-(2-phosphooxyethyl)-thiazole + 4-amino-2-methyl-5-(diphosphooxymethyl)pyrimidine + H(+) = thiamine phosphate + diphosphate</text>
        <dbReference type="Rhea" id="RHEA:22328"/>
        <dbReference type="ChEBI" id="CHEBI:15378"/>
        <dbReference type="ChEBI" id="CHEBI:33019"/>
        <dbReference type="ChEBI" id="CHEBI:37575"/>
        <dbReference type="ChEBI" id="CHEBI:57841"/>
        <dbReference type="ChEBI" id="CHEBI:58296"/>
        <dbReference type="EC" id="2.5.1.3"/>
    </reaction>
</comment>
<comment type="catalytic activity">
    <reaction evidence="8 9 10">
        <text>2-[(2R,5Z)-2-carboxy-4-methylthiazol-5(2H)-ylidene]ethyl phosphate + 4-amino-2-methyl-5-(diphosphooxymethyl)pyrimidine + 2 H(+) = thiamine phosphate + CO2 + diphosphate</text>
        <dbReference type="Rhea" id="RHEA:47844"/>
        <dbReference type="ChEBI" id="CHEBI:15378"/>
        <dbReference type="ChEBI" id="CHEBI:16526"/>
        <dbReference type="ChEBI" id="CHEBI:33019"/>
        <dbReference type="ChEBI" id="CHEBI:37575"/>
        <dbReference type="ChEBI" id="CHEBI:57841"/>
        <dbReference type="ChEBI" id="CHEBI:62899"/>
        <dbReference type="EC" id="2.5.1.3"/>
    </reaction>
</comment>
<feature type="binding site" evidence="9">
    <location>
        <begin position="197"/>
        <end position="198"/>
    </location>
    <ligand>
        <name>2-[(2R,5Z)-2-carboxy-4-methylthiazol-5(2H)-ylidene]ethyl phosphate</name>
        <dbReference type="ChEBI" id="CHEBI:62899"/>
    </ligand>
</feature>
<keyword evidence="2 9" id="KW-0808">Transferase</keyword>
<feature type="binding site" evidence="9">
    <location>
        <begin position="145"/>
        <end position="147"/>
    </location>
    <ligand>
        <name>2-[(2R,5Z)-2-carboxy-4-methylthiazol-5(2H)-ylidene]ethyl phosphate</name>
        <dbReference type="ChEBI" id="CHEBI:62899"/>
    </ligand>
</feature>
<keyword evidence="3 9" id="KW-0479">Metal-binding</keyword>
<dbReference type="InterPro" id="IPR013785">
    <property type="entry name" value="Aldolase_TIM"/>
</dbReference>
<dbReference type="RefSeq" id="WP_078818646.1">
    <property type="nucleotide sequence ID" value="NZ_FUYJ01000010.1"/>
</dbReference>
<feature type="binding site" evidence="9">
    <location>
        <position position="100"/>
    </location>
    <ligand>
        <name>Mg(2+)</name>
        <dbReference type="ChEBI" id="CHEBI:18420"/>
    </ligand>
</feature>
<feature type="binding site" evidence="9">
    <location>
        <position position="81"/>
    </location>
    <ligand>
        <name>Mg(2+)</name>
        <dbReference type="ChEBI" id="CHEBI:18420"/>
    </ligand>
</feature>
<dbReference type="PANTHER" id="PTHR20857:SF15">
    <property type="entry name" value="THIAMINE-PHOSPHATE SYNTHASE"/>
    <property type="match status" value="1"/>
</dbReference>
<comment type="function">
    <text evidence="9">Condenses 4-methyl-5-(beta-hydroxyethyl)thiazole monophosphate (THZ-P) and 2-methyl-4-amino-5-hydroxymethyl pyrimidine pyrophosphate (HMP-PP) to form thiamine monophosphate (TMP).</text>
</comment>
<dbReference type="Proteomes" id="UP000190042">
    <property type="component" value="Unassembled WGS sequence"/>
</dbReference>
<dbReference type="GO" id="GO:0004789">
    <property type="term" value="F:thiamine-phosphate diphosphorylase activity"/>
    <property type="evidence" value="ECO:0007669"/>
    <property type="project" value="UniProtKB-UniRule"/>
</dbReference>
<dbReference type="InterPro" id="IPR034291">
    <property type="entry name" value="TMP_synthase"/>
</dbReference>
<keyword evidence="5 9" id="KW-0784">Thiamine biosynthesis</keyword>
<feature type="binding site" evidence="9">
    <location>
        <position position="80"/>
    </location>
    <ligand>
        <name>4-amino-2-methyl-5-(diphosphooxymethyl)pyrimidine</name>
        <dbReference type="ChEBI" id="CHEBI:57841"/>
    </ligand>
</feature>
<comment type="cofactor">
    <cofactor evidence="9">
        <name>Mg(2+)</name>
        <dbReference type="ChEBI" id="CHEBI:18420"/>
    </cofactor>
    <text evidence="9">Binds 1 Mg(2+) ion per subunit.</text>
</comment>
<evidence type="ECO:0000256" key="4">
    <source>
        <dbReference type="ARBA" id="ARBA00022842"/>
    </source>
</evidence>
<comment type="catalytic activity">
    <reaction evidence="7 9 10">
        <text>2-(2-carboxy-4-methylthiazol-5-yl)ethyl phosphate + 4-amino-2-methyl-5-(diphosphooxymethyl)pyrimidine + 2 H(+) = thiamine phosphate + CO2 + diphosphate</text>
        <dbReference type="Rhea" id="RHEA:47848"/>
        <dbReference type="ChEBI" id="CHEBI:15378"/>
        <dbReference type="ChEBI" id="CHEBI:16526"/>
        <dbReference type="ChEBI" id="CHEBI:33019"/>
        <dbReference type="ChEBI" id="CHEBI:37575"/>
        <dbReference type="ChEBI" id="CHEBI:57841"/>
        <dbReference type="ChEBI" id="CHEBI:62890"/>
        <dbReference type="EC" id="2.5.1.3"/>
    </reaction>
</comment>
<dbReference type="GO" id="GO:0009228">
    <property type="term" value="P:thiamine biosynthetic process"/>
    <property type="evidence" value="ECO:0007669"/>
    <property type="project" value="UniProtKB-KW"/>
</dbReference>
<dbReference type="Pfam" id="PF02581">
    <property type="entry name" value="TMP-TENI"/>
    <property type="match status" value="1"/>
</dbReference>
<dbReference type="EMBL" id="FUYJ01000010">
    <property type="protein sequence ID" value="SKB05927.1"/>
    <property type="molecule type" value="Genomic_DNA"/>
</dbReference>
<name>A0A1T4YVQ5_9BACL</name>
<evidence type="ECO:0000313" key="13">
    <source>
        <dbReference type="EMBL" id="SKB05927.1"/>
    </source>
</evidence>
<dbReference type="UniPathway" id="UPA00060">
    <property type="reaction ID" value="UER00141"/>
</dbReference>
<evidence type="ECO:0000256" key="7">
    <source>
        <dbReference type="ARBA" id="ARBA00047851"/>
    </source>
</evidence>
<gene>
    <name evidence="9" type="primary">thiE</name>
    <name evidence="13" type="ORF">SAMN04244570_0033</name>
</gene>
<dbReference type="CDD" id="cd00564">
    <property type="entry name" value="TMP_TenI"/>
    <property type="match status" value="1"/>
</dbReference>
<evidence type="ECO:0000259" key="12">
    <source>
        <dbReference type="Pfam" id="PF02581"/>
    </source>
</evidence>
<feature type="domain" description="Thiamine phosphate synthase/TenI" evidence="12">
    <location>
        <begin position="12"/>
        <end position="200"/>
    </location>
</feature>
<dbReference type="GO" id="GO:0000287">
    <property type="term" value="F:magnesium ion binding"/>
    <property type="evidence" value="ECO:0007669"/>
    <property type="project" value="UniProtKB-UniRule"/>
</dbReference>
<dbReference type="EC" id="2.5.1.3" evidence="9"/>
<evidence type="ECO:0000256" key="9">
    <source>
        <dbReference type="HAMAP-Rule" id="MF_00097"/>
    </source>
</evidence>
<feature type="binding site" evidence="9">
    <location>
        <position position="119"/>
    </location>
    <ligand>
        <name>4-amino-2-methyl-5-(diphosphooxymethyl)pyrimidine</name>
        <dbReference type="ChEBI" id="CHEBI:57841"/>
    </ligand>
</feature>
<dbReference type="AlphaFoldDB" id="A0A1T4YVQ5"/>
<dbReference type="Gene3D" id="3.20.20.70">
    <property type="entry name" value="Aldolase class I"/>
    <property type="match status" value="1"/>
</dbReference>
<evidence type="ECO:0000256" key="2">
    <source>
        <dbReference type="ARBA" id="ARBA00022679"/>
    </source>
</evidence>
<organism evidence="13 14">
    <name type="scientific">Sporosarcina newyorkensis</name>
    <dbReference type="NCBI Taxonomy" id="759851"/>
    <lineage>
        <taxon>Bacteria</taxon>
        <taxon>Bacillati</taxon>
        <taxon>Bacillota</taxon>
        <taxon>Bacilli</taxon>
        <taxon>Bacillales</taxon>
        <taxon>Caryophanaceae</taxon>
        <taxon>Sporosarcina</taxon>
    </lineage>
</organism>
<dbReference type="FunFam" id="3.20.20.70:FF:000096">
    <property type="entry name" value="Thiamine-phosphate synthase"/>
    <property type="match status" value="1"/>
</dbReference>
<evidence type="ECO:0000256" key="1">
    <source>
        <dbReference type="ARBA" id="ARBA00005165"/>
    </source>
</evidence>
<dbReference type="NCBIfam" id="TIGR00693">
    <property type="entry name" value="thiE"/>
    <property type="match status" value="1"/>
</dbReference>
<dbReference type="InterPro" id="IPR036206">
    <property type="entry name" value="ThiamineP_synth_sf"/>
</dbReference>
<proteinExistence type="inferred from homology"/>